<dbReference type="SUPFAM" id="SSF56112">
    <property type="entry name" value="Protein kinase-like (PK-like)"/>
    <property type="match status" value="1"/>
</dbReference>
<dbReference type="SMART" id="SM00220">
    <property type="entry name" value="S_TKc"/>
    <property type="match status" value="1"/>
</dbReference>
<feature type="compositionally biased region" description="Polar residues" evidence="1">
    <location>
        <begin position="658"/>
        <end position="672"/>
    </location>
</feature>
<feature type="domain" description="Protein kinase" evidence="2">
    <location>
        <begin position="132"/>
        <end position="404"/>
    </location>
</feature>
<dbReference type="RefSeq" id="XP_043005200.1">
    <property type="nucleotide sequence ID" value="XM_043157832.1"/>
</dbReference>
<comment type="caution">
    <text evidence="3">The sequence shown here is derived from an EMBL/GenBank/DDBJ whole genome shotgun (WGS) entry which is preliminary data.</text>
</comment>
<proteinExistence type="predicted"/>
<dbReference type="Gene3D" id="1.10.510.10">
    <property type="entry name" value="Transferase(Phosphotransferase) domain 1"/>
    <property type="match status" value="1"/>
</dbReference>
<dbReference type="PANTHER" id="PTHR44329">
    <property type="entry name" value="SERINE/THREONINE-PROTEIN KINASE TNNI3K-RELATED"/>
    <property type="match status" value="1"/>
</dbReference>
<keyword evidence="4" id="KW-1185">Reference proteome</keyword>
<dbReference type="GO" id="GO:0005524">
    <property type="term" value="F:ATP binding"/>
    <property type="evidence" value="ECO:0007669"/>
    <property type="project" value="InterPro"/>
</dbReference>
<dbReference type="AlphaFoldDB" id="A0A9P7UR25"/>
<reference evidence="3" key="1">
    <citation type="journal article" date="2021" name="Genome Biol. Evol.">
        <title>The assembled and annotated genome of the fairy-ring fungus Marasmius oreades.</title>
        <authorList>
            <person name="Hiltunen M."/>
            <person name="Ament-Velasquez S.L."/>
            <person name="Johannesson H."/>
        </authorList>
    </citation>
    <scope>NUCLEOTIDE SEQUENCE</scope>
    <source>
        <strain evidence="3">03SP1</strain>
    </source>
</reference>
<sequence length="784" mass="86668">MDVLCAQRTSLEQDNSTRTRLISAPPPVPRQLEECSQEFEGKLSSPNPSLTFGNLNELLGHLAGQGYAAEKVAESLCAEDAPSVMDMIQVHLDEETSHNDRYLRKSCIQCLLHLNKRHGTLPTSIHLSKVAKDGLHPVSGGGFADIWKGRLEDTRTVCLKVLRVYTATYDEKRLLKQLSKEVLLWRQLRHPNILQFLGITKELFRPSYCIVSPWMANGDVISYSRARKSTLDDKVKMMREISEGIQYLHEHHPPIVHSDIKGLNILVSDHGSCCLADFGLATIENESSDGHVHLNTSEAVVRGSLPWLAPELMNPQHISIPSRTARDIYAFGCTIFELLTGKGPFSEKKMDVQIIMAVLNGSRPARPFNCPDWLWAIVESCWKENFQVRPTATEVACRLTESTTQREPKSDSAISRHTIHIDDALTVLPPSWTVSLAKAGFTEEEIAAIYKRPRVQQTEISASPPPPNPSSVKRTSYSHSTSTPFNDTDPSVRYGYSIASTPSPPSIHHPHLPDEATDRKHKGSGTPEAEVGALEDISKGKTTSLRTTSVNDSSNSGSDNITTDAFDRYNNASEFPTSPLDQPELFTQLSPREANQTGNSLHHADLKTGSSSLASRQKRSGSPSVEHEHEVRVKRGRGGFWRKPARSTIGPIPMPISVPTQTSGVSNSITKTPSPSIRASTLLLSSAPPTGLFIPCVSSPSCSTSTAPRDAATSEGFSHRMMTMCAGMKWPTADEERALDKDFQAARETNVPLHVPYVHDTHRMWDDVSLRDAWQRFRARVGIH</sequence>
<dbReference type="PROSITE" id="PS00108">
    <property type="entry name" value="PROTEIN_KINASE_ST"/>
    <property type="match status" value="1"/>
</dbReference>
<feature type="compositionally biased region" description="Low complexity" evidence="1">
    <location>
        <begin position="547"/>
        <end position="564"/>
    </location>
</feature>
<gene>
    <name evidence="3" type="ORF">E1B28_012697</name>
</gene>
<dbReference type="Proteomes" id="UP001049176">
    <property type="component" value="Chromosome 8"/>
</dbReference>
<dbReference type="OrthoDB" id="346907at2759"/>
<feature type="region of interest" description="Disordered" evidence="1">
    <location>
        <begin position="593"/>
        <end position="672"/>
    </location>
</feature>
<evidence type="ECO:0000259" key="2">
    <source>
        <dbReference type="PROSITE" id="PS50011"/>
    </source>
</evidence>
<dbReference type="InterPro" id="IPR001245">
    <property type="entry name" value="Ser-Thr/Tyr_kinase_cat_dom"/>
</dbReference>
<dbReference type="InterPro" id="IPR008271">
    <property type="entry name" value="Ser/Thr_kinase_AS"/>
</dbReference>
<dbReference type="GO" id="GO:0004674">
    <property type="term" value="F:protein serine/threonine kinase activity"/>
    <property type="evidence" value="ECO:0007669"/>
    <property type="project" value="TreeGrafter"/>
</dbReference>
<evidence type="ECO:0000313" key="4">
    <source>
        <dbReference type="Proteomes" id="UP001049176"/>
    </source>
</evidence>
<dbReference type="PROSITE" id="PS50011">
    <property type="entry name" value="PROTEIN_KINASE_DOM"/>
    <property type="match status" value="1"/>
</dbReference>
<name>A0A9P7UR25_9AGAR</name>
<evidence type="ECO:0000256" key="1">
    <source>
        <dbReference type="SAM" id="MobiDB-lite"/>
    </source>
</evidence>
<feature type="compositionally biased region" description="Polar residues" evidence="1">
    <location>
        <begin position="608"/>
        <end position="623"/>
    </location>
</feature>
<protein>
    <recommendedName>
        <fullName evidence="2">Protein kinase domain-containing protein</fullName>
    </recommendedName>
</protein>
<feature type="region of interest" description="Disordered" evidence="1">
    <location>
        <begin position="457"/>
        <end position="564"/>
    </location>
</feature>
<dbReference type="InterPro" id="IPR011009">
    <property type="entry name" value="Kinase-like_dom_sf"/>
</dbReference>
<dbReference type="Pfam" id="PF07714">
    <property type="entry name" value="PK_Tyr_Ser-Thr"/>
    <property type="match status" value="1"/>
</dbReference>
<organism evidence="3 4">
    <name type="scientific">Marasmius oreades</name>
    <name type="common">fairy-ring Marasmius</name>
    <dbReference type="NCBI Taxonomy" id="181124"/>
    <lineage>
        <taxon>Eukaryota</taxon>
        <taxon>Fungi</taxon>
        <taxon>Dikarya</taxon>
        <taxon>Basidiomycota</taxon>
        <taxon>Agaricomycotina</taxon>
        <taxon>Agaricomycetes</taxon>
        <taxon>Agaricomycetidae</taxon>
        <taxon>Agaricales</taxon>
        <taxon>Marasmiineae</taxon>
        <taxon>Marasmiaceae</taxon>
        <taxon>Marasmius</taxon>
    </lineage>
</organism>
<dbReference type="GeneID" id="66081772"/>
<dbReference type="KEGG" id="more:E1B28_012697"/>
<accession>A0A9P7UR25</accession>
<feature type="compositionally biased region" description="Polar residues" evidence="1">
    <location>
        <begin position="472"/>
        <end position="489"/>
    </location>
</feature>
<dbReference type="InterPro" id="IPR000719">
    <property type="entry name" value="Prot_kinase_dom"/>
</dbReference>
<evidence type="ECO:0000313" key="3">
    <source>
        <dbReference type="EMBL" id="KAG7088729.1"/>
    </source>
</evidence>
<dbReference type="EMBL" id="CM032188">
    <property type="protein sequence ID" value="KAG7088729.1"/>
    <property type="molecule type" value="Genomic_DNA"/>
</dbReference>
<dbReference type="InterPro" id="IPR051681">
    <property type="entry name" value="Ser/Thr_Kinases-Pseudokinases"/>
</dbReference>